<dbReference type="Proteomes" id="UP001153269">
    <property type="component" value="Unassembled WGS sequence"/>
</dbReference>
<comment type="caution">
    <text evidence="2">The sequence shown here is derived from an EMBL/GenBank/DDBJ whole genome shotgun (WGS) entry which is preliminary data.</text>
</comment>
<name>A0A9N7VFI9_PLEPL</name>
<evidence type="ECO:0000256" key="1">
    <source>
        <dbReference type="SAM" id="MobiDB-lite"/>
    </source>
</evidence>
<evidence type="ECO:0000313" key="2">
    <source>
        <dbReference type="EMBL" id="CAB1447398.1"/>
    </source>
</evidence>
<accession>A0A9N7VFI9</accession>
<sequence length="81" mass="9364">MCRCKRCADNSTVLYQRRSTRHGQERRRGEEKEIGESSEEQRSGYSKSSPLGWHLASSRTEMRLAAPPPTDRLLIYTLTLH</sequence>
<evidence type="ECO:0000313" key="3">
    <source>
        <dbReference type="Proteomes" id="UP001153269"/>
    </source>
</evidence>
<feature type="compositionally biased region" description="Basic and acidic residues" evidence="1">
    <location>
        <begin position="22"/>
        <end position="42"/>
    </location>
</feature>
<protein>
    <submittedName>
        <fullName evidence="2">Uncharacterized protein</fullName>
    </submittedName>
</protein>
<keyword evidence="3" id="KW-1185">Reference proteome</keyword>
<gene>
    <name evidence="2" type="ORF">PLEPLA_LOCUS35090</name>
</gene>
<reference evidence="2" key="1">
    <citation type="submission" date="2020-03" db="EMBL/GenBank/DDBJ databases">
        <authorList>
            <person name="Weist P."/>
        </authorList>
    </citation>
    <scope>NUCLEOTIDE SEQUENCE</scope>
</reference>
<dbReference type="EMBL" id="CADEAL010003946">
    <property type="protein sequence ID" value="CAB1447398.1"/>
    <property type="molecule type" value="Genomic_DNA"/>
</dbReference>
<dbReference type="AlphaFoldDB" id="A0A9N7VFI9"/>
<proteinExistence type="predicted"/>
<feature type="region of interest" description="Disordered" evidence="1">
    <location>
        <begin position="15"/>
        <end position="52"/>
    </location>
</feature>
<organism evidence="2 3">
    <name type="scientific">Pleuronectes platessa</name>
    <name type="common">European plaice</name>
    <dbReference type="NCBI Taxonomy" id="8262"/>
    <lineage>
        <taxon>Eukaryota</taxon>
        <taxon>Metazoa</taxon>
        <taxon>Chordata</taxon>
        <taxon>Craniata</taxon>
        <taxon>Vertebrata</taxon>
        <taxon>Euteleostomi</taxon>
        <taxon>Actinopterygii</taxon>
        <taxon>Neopterygii</taxon>
        <taxon>Teleostei</taxon>
        <taxon>Neoteleostei</taxon>
        <taxon>Acanthomorphata</taxon>
        <taxon>Carangaria</taxon>
        <taxon>Pleuronectiformes</taxon>
        <taxon>Pleuronectoidei</taxon>
        <taxon>Pleuronectidae</taxon>
        <taxon>Pleuronectes</taxon>
    </lineage>
</organism>